<comment type="caution">
    <text evidence="1">The sequence shown here is derived from an EMBL/GenBank/DDBJ whole genome shotgun (WGS) entry which is preliminary data.</text>
</comment>
<organism evidence="1 2">
    <name type="scientific">Leptospira weilii serovar Ranarum str. ICFT</name>
    <dbReference type="NCBI Taxonomy" id="1218598"/>
    <lineage>
        <taxon>Bacteria</taxon>
        <taxon>Pseudomonadati</taxon>
        <taxon>Spirochaetota</taxon>
        <taxon>Spirochaetia</taxon>
        <taxon>Leptospirales</taxon>
        <taxon>Leptospiraceae</taxon>
        <taxon>Leptospira</taxon>
    </lineage>
</organism>
<dbReference type="AlphaFoldDB" id="N1WHB0"/>
<evidence type="ECO:0000313" key="1">
    <source>
        <dbReference type="EMBL" id="EMY76489.1"/>
    </source>
</evidence>
<dbReference type="STRING" id="1218598.LEP1GSC060_1946"/>
<name>N1WHB0_9LEPT</name>
<reference evidence="1" key="1">
    <citation type="submission" date="2013-03" db="EMBL/GenBank/DDBJ databases">
        <authorList>
            <person name="Harkins D.M."/>
            <person name="Durkin A.S."/>
            <person name="Brinkac L.M."/>
            <person name="Haft D.H."/>
            <person name="Selengut J.D."/>
            <person name="Sanka R."/>
            <person name="DePew J."/>
            <person name="Purushe J."/>
            <person name="Hartskeerl R.A."/>
            <person name="Ahmed A."/>
            <person name="van der Linden H."/>
            <person name="Goris M.G.A."/>
            <person name="Vinetz J.M."/>
            <person name="Sutton G.G."/>
            <person name="Nierman W.C."/>
            <person name="Fouts D.E."/>
        </authorList>
    </citation>
    <scope>NUCLEOTIDE SEQUENCE [LARGE SCALE GENOMIC DNA]</scope>
    <source>
        <strain evidence="1">ICFT</strain>
    </source>
</reference>
<gene>
    <name evidence="1" type="ORF">LEP1GSC060_1946</name>
</gene>
<proteinExistence type="predicted"/>
<protein>
    <submittedName>
        <fullName evidence="1">Uncharacterized protein</fullName>
    </submittedName>
</protein>
<dbReference type="Proteomes" id="UP000012313">
    <property type="component" value="Unassembled WGS sequence"/>
</dbReference>
<evidence type="ECO:0000313" key="2">
    <source>
        <dbReference type="Proteomes" id="UP000012313"/>
    </source>
</evidence>
<accession>N1WHB0</accession>
<keyword evidence="2" id="KW-1185">Reference proteome</keyword>
<sequence>MKYFLTTFNVSSMSHFVSNRIQVLYLDPLLKLWYHFF</sequence>
<dbReference type="EMBL" id="AOHC02000049">
    <property type="protein sequence ID" value="EMY76489.1"/>
    <property type="molecule type" value="Genomic_DNA"/>
</dbReference>